<feature type="region of interest" description="Disordered" evidence="1">
    <location>
        <begin position="1"/>
        <end position="57"/>
    </location>
</feature>
<protein>
    <submittedName>
        <fullName evidence="2">Uncharacterized protein</fullName>
    </submittedName>
</protein>
<dbReference type="RefSeq" id="XP_028472884.1">
    <property type="nucleotide sequence ID" value="XM_028618517.1"/>
</dbReference>
<name>A0A427XG43_9TREE</name>
<evidence type="ECO:0000256" key="1">
    <source>
        <dbReference type="SAM" id="MobiDB-lite"/>
    </source>
</evidence>
<evidence type="ECO:0000313" key="3">
    <source>
        <dbReference type="Proteomes" id="UP000279236"/>
    </source>
</evidence>
<dbReference type="OrthoDB" id="2595043at2759"/>
<dbReference type="Proteomes" id="UP000279236">
    <property type="component" value="Unassembled WGS sequence"/>
</dbReference>
<accession>A0A427XG43</accession>
<dbReference type="EMBL" id="RSCE01000014">
    <property type="protein sequence ID" value="RSH77737.1"/>
    <property type="molecule type" value="Genomic_DNA"/>
</dbReference>
<comment type="caution">
    <text evidence="2">The sequence shown here is derived from an EMBL/GenBank/DDBJ whole genome shotgun (WGS) entry which is preliminary data.</text>
</comment>
<reference evidence="2 3" key="1">
    <citation type="submission" date="2018-11" db="EMBL/GenBank/DDBJ databases">
        <title>Genome sequence of Apiotrichum porosum DSM 27194.</title>
        <authorList>
            <person name="Aliyu H."/>
            <person name="Gorte O."/>
            <person name="Ochsenreither K."/>
        </authorList>
    </citation>
    <scope>NUCLEOTIDE SEQUENCE [LARGE SCALE GENOMIC DNA]</scope>
    <source>
        <strain evidence="2 3">DSM 27194</strain>
    </source>
</reference>
<dbReference type="AlphaFoldDB" id="A0A427XG43"/>
<keyword evidence="3" id="KW-1185">Reference proteome</keyword>
<organism evidence="2 3">
    <name type="scientific">Apiotrichum porosum</name>
    <dbReference type="NCBI Taxonomy" id="105984"/>
    <lineage>
        <taxon>Eukaryota</taxon>
        <taxon>Fungi</taxon>
        <taxon>Dikarya</taxon>
        <taxon>Basidiomycota</taxon>
        <taxon>Agaricomycotina</taxon>
        <taxon>Tremellomycetes</taxon>
        <taxon>Trichosporonales</taxon>
        <taxon>Trichosporonaceae</taxon>
        <taxon>Apiotrichum</taxon>
    </lineage>
</organism>
<evidence type="ECO:0000313" key="2">
    <source>
        <dbReference type="EMBL" id="RSH77737.1"/>
    </source>
</evidence>
<sequence length="125" mass="13113">MSLSDLELVAQAMAPTEPGAQTQTRAANGTTNTTTTSTSDSTESADDPLAGLDMSQLSPADRAALQPIIDALKASEEGEDVDLEDILKQMDAADTVADKLEGRLDALMTILGEMEAGQEDKKDSK</sequence>
<dbReference type="GeneID" id="39587338"/>
<proteinExistence type="predicted"/>
<feature type="compositionally biased region" description="Low complexity" evidence="1">
    <location>
        <begin position="19"/>
        <end position="42"/>
    </location>
</feature>
<gene>
    <name evidence="2" type="ORF">EHS24_002795</name>
</gene>